<gene>
    <name evidence="1" type="ORF">H6G83_33110</name>
</gene>
<reference evidence="1 2" key="1">
    <citation type="journal article" date="2020" name="ISME J.">
        <title>Comparative genomics reveals insights into cyanobacterial evolution and habitat adaptation.</title>
        <authorList>
            <person name="Chen M.Y."/>
            <person name="Teng W.K."/>
            <person name="Zhao L."/>
            <person name="Hu C.X."/>
            <person name="Zhou Y.K."/>
            <person name="Han B.P."/>
            <person name="Song L.R."/>
            <person name="Shu W.S."/>
        </authorList>
    </citation>
    <scope>NUCLEOTIDE SEQUENCE [LARGE SCALE GENOMIC DNA]</scope>
    <source>
        <strain evidence="1 2">FACHB-119</strain>
    </source>
</reference>
<evidence type="ECO:0000313" key="2">
    <source>
        <dbReference type="Proteomes" id="UP000661112"/>
    </source>
</evidence>
<sequence length="260" mass="30046">MTYPRYSQQSLERKSIARLKQIYSEIGCKIVVRDRRRKDAWIAAIAQHQTRHLYKIAPLALDQQAQAQIANQAQAVAPKSLTVKEISFYEQEYYAGGKLIATITYDSEDFVTQRWVVMVNGQEIHRHYTPELCDRFINWKYLDGTLPVQEQNATETSAGNEVMSEVATECEKRGLELIGDRHIYRDGDKLGEVLLRRGILWAIRADSRERVMCECAVDAVWWLSTANPSNTDEFLQYYPLEQMKPHQWGQLFVTQDLVAA</sequence>
<dbReference type="EMBL" id="JACJSG010000082">
    <property type="protein sequence ID" value="MBD2505383.1"/>
    <property type="molecule type" value="Genomic_DNA"/>
</dbReference>
<name>A0ABR8DEF1_9NOST</name>
<comment type="caution">
    <text evidence="1">The sequence shown here is derived from an EMBL/GenBank/DDBJ whole genome shotgun (WGS) entry which is preliminary data.</text>
</comment>
<dbReference type="RefSeq" id="WP_190480128.1">
    <property type="nucleotide sequence ID" value="NZ_JACJSG010000082.1"/>
</dbReference>
<organism evidence="1 2">
    <name type="scientific">Anabaena azotica FACHB-119</name>
    <dbReference type="NCBI Taxonomy" id="947527"/>
    <lineage>
        <taxon>Bacteria</taxon>
        <taxon>Bacillati</taxon>
        <taxon>Cyanobacteriota</taxon>
        <taxon>Cyanophyceae</taxon>
        <taxon>Nostocales</taxon>
        <taxon>Nostocaceae</taxon>
        <taxon>Anabaena</taxon>
        <taxon>Anabaena azotica</taxon>
    </lineage>
</organism>
<keyword evidence="2" id="KW-1185">Reference proteome</keyword>
<protein>
    <submittedName>
        <fullName evidence="1">Uncharacterized protein</fullName>
    </submittedName>
</protein>
<proteinExistence type="predicted"/>
<evidence type="ECO:0000313" key="1">
    <source>
        <dbReference type="EMBL" id="MBD2505383.1"/>
    </source>
</evidence>
<dbReference type="Proteomes" id="UP000661112">
    <property type="component" value="Unassembled WGS sequence"/>
</dbReference>
<accession>A0ABR8DEF1</accession>